<gene>
    <name evidence="8" type="primary">tilS</name>
    <name evidence="10" type="ORF">HNR38_003326</name>
</gene>
<name>A0A840UF44_9GAMM</name>
<evidence type="ECO:0000313" key="11">
    <source>
        <dbReference type="Proteomes" id="UP000591735"/>
    </source>
</evidence>
<dbReference type="InterPro" id="IPR012795">
    <property type="entry name" value="tRNA_Ile_lys_synt_N"/>
</dbReference>
<dbReference type="GO" id="GO:0032267">
    <property type="term" value="F:tRNA(Ile)-lysidine synthase activity"/>
    <property type="evidence" value="ECO:0007669"/>
    <property type="project" value="UniProtKB-EC"/>
</dbReference>
<keyword evidence="6 8" id="KW-0067">ATP-binding</keyword>
<dbReference type="SMART" id="SM00977">
    <property type="entry name" value="TilS_C"/>
    <property type="match status" value="1"/>
</dbReference>
<dbReference type="InterPro" id="IPR012796">
    <property type="entry name" value="Lysidine-tRNA-synth_C"/>
</dbReference>
<dbReference type="GO" id="GO:0006400">
    <property type="term" value="P:tRNA modification"/>
    <property type="evidence" value="ECO:0007669"/>
    <property type="project" value="UniProtKB-UniRule"/>
</dbReference>
<dbReference type="EC" id="6.3.4.19" evidence="8"/>
<keyword evidence="4 8" id="KW-0819">tRNA processing</keyword>
<dbReference type="Gene3D" id="1.20.59.20">
    <property type="match status" value="1"/>
</dbReference>
<evidence type="ECO:0000256" key="6">
    <source>
        <dbReference type="ARBA" id="ARBA00022840"/>
    </source>
</evidence>
<feature type="binding site" evidence="8">
    <location>
        <begin position="35"/>
        <end position="40"/>
    </location>
    <ligand>
        <name>ATP</name>
        <dbReference type="ChEBI" id="CHEBI:30616"/>
    </ligand>
</feature>
<dbReference type="InterPro" id="IPR011063">
    <property type="entry name" value="TilS/TtcA_N"/>
</dbReference>
<keyword evidence="11" id="KW-1185">Reference proteome</keyword>
<dbReference type="Pfam" id="PF01171">
    <property type="entry name" value="ATP_bind_3"/>
    <property type="match status" value="1"/>
</dbReference>
<keyword evidence="5 8" id="KW-0547">Nucleotide-binding</keyword>
<evidence type="ECO:0000256" key="5">
    <source>
        <dbReference type="ARBA" id="ARBA00022741"/>
    </source>
</evidence>
<dbReference type="InterPro" id="IPR012094">
    <property type="entry name" value="tRNA_Ile_lys_synt"/>
</dbReference>
<dbReference type="AlphaFoldDB" id="A0A840UF44"/>
<dbReference type="Proteomes" id="UP000591735">
    <property type="component" value="Unassembled WGS sequence"/>
</dbReference>
<dbReference type="Pfam" id="PF09179">
    <property type="entry name" value="TilS"/>
    <property type="match status" value="1"/>
</dbReference>
<dbReference type="PANTHER" id="PTHR43033">
    <property type="entry name" value="TRNA(ILE)-LYSIDINE SYNTHASE-RELATED"/>
    <property type="match status" value="1"/>
</dbReference>
<dbReference type="RefSeq" id="WP_183706401.1">
    <property type="nucleotide sequence ID" value="NZ_JACHFE010000011.1"/>
</dbReference>
<dbReference type="SUPFAM" id="SSF52402">
    <property type="entry name" value="Adenine nucleotide alpha hydrolases-like"/>
    <property type="match status" value="1"/>
</dbReference>
<reference evidence="10 11" key="1">
    <citation type="submission" date="2020-08" db="EMBL/GenBank/DDBJ databases">
        <title>Genomic Encyclopedia of Type Strains, Phase IV (KMG-IV): sequencing the most valuable type-strain genomes for metagenomic binning, comparative biology and taxonomic classification.</title>
        <authorList>
            <person name="Goeker M."/>
        </authorList>
    </citation>
    <scope>NUCLEOTIDE SEQUENCE [LARGE SCALE GENOMIC DNA]</scope>
    <source>
        <strain evidence="10 11">DSM 22359</strain>
    </source>
</reference>
<dbReference type="NCBIfam" id="TIGR02432">
    <property type="entry name" value="lysidine_TilS_N"/>
    <property type="match status" value="1"/>
</dbReference>
<dbReference type="GO" id="GO:0005524">
    <property type="term" value="F:ATP binding"/>
    <property type="evidence" value="ECO:0007669"/>
    <property type="project" value="UniProtKB-UniRule"/>
</dbReference>
<proteinExistence type="inferred from homology"/>
<evidence type="ECO:0000313" key="10">
    <source>
        <dbReference type="EMBL" id="MBB5322813.1"/>
    </source>
</evidence>
<evidence type="ECO:0000259" key="9">
    <source>
        <dbReference type="SMART" id="SM00977"/>
    </source>
</evidence>
<evidence type="ECO:0000256" key="2">
    <source>
        <dbReference type="ARBA" id="ARBA00022490"/>
    </source>
</evidence>
<comment type="function">
    <text evidence="8">Ligates lysine onto the cytidine present at position 34 of the AUA codon-specific tRNA(Ile) that contains the anticodon CAU, in an ATP-dependent manner. Cytidine is converted to lysidine, thus changing the amino acid specificity of the tRNA from methionine to isoleucine.</text>
</comment>
<keyword evidence="3 8" id="KW-0436">Ligase</keyword>
<evidence type="ECO:0000256" key="1">
    <source>
        <dbReference type="ARBA" id="ARBA00004496"/>
    </source>
</evidence>
<dbReference type="Gene3D" id="3.40.50.620">
    <property type="entry name" value="HUPs"/>
    <property type="match status" value="1"/>
</dbReference>
<evidence type="ECO:0000256" key="4">
    <source>
        <dbReference type="ARBA" id="ARBA00022694"/>
    </source>
</evidence>
<dbReference type="SUPFAM" id="SSF82829">
    <property type="entry name" value="MesJ substrate recognition domain-like"/>
    <property type="match status" value="1"/>
</dbReference>
<protein>
    <recommendedName>
        <fullName evidence="8">tRNA(Ile)-lysidine synthase</fullName>
        <ecNumber evidence="8">6.3.4.19</ecNumber>
    </recommendedName>
    <alternativeName>
        <fullName evidence="8">tRNA(Ile)-2-lysyl-cytidine synthase</fullName>
    </alternativeName>
    <alternativeName>
        <fullName evidence="8">tRNA(Ile)-lysidine synthetase</fullName>
    </alternativeName>
</protein>
<dbReference type="GO" id="GO:0005737">
    <property type="term" value="C:cytoplasm"/>
    <property type="evidence" value="ECO:0007669"/>
    <property type="project" value="UniProtKB-SubCell"/>
</dbReference>
<evidence type="ECO:0000256" key="8">
    <source>
        <dbReference type="HAMAP-Rule" id="MF_01161"/>
    </source>
</evidence>
<comment type="subcellular location">
    <subcellularLocation>
        <location evidence="1 8">Cytoplasm</location>
    </subcellularLocation>
</comment>
<dbReference type="EMBL" id="JACHFE010000011">
    <property type="protein sequence ID" value="MBB5322813.1"/>
    <property type="molecule type" value="Genomic_DNA"/>
</dbReference>
<dbReference type="HAMAP" id="MF_01161">
    <property type="entry name" value="tRNA_Ile_lys_synt"/>
    <property type="match status" value="1"/>
</dbReference>
<evidence type="ECO:0000256" key="3">
    <source>
        <dbReference type="ARBA" id="ARBA00022598"/>
    </source>
</evidence>
<feature type="domain" description="Lysidine-tRNA(Ile) synthetase C-terminal" evidence="9">
    <location>
        <begin position="366"/>
        <end position="443"/>
    </location>
</feature>
<sequence length="448" mass="50168">MKEGDKPSPGSDWPTDLSGPVTALPDHSRVWIAFSGGLDSTLLLRVAAACHGSVTALHINHQLQPDHEQTEQFCRAVCQALGVRLVIERVDVPVGCSASGGLEQAARDARYRVFRSHLQAGDLLLMAHHADDQAETVLFRLLRGSGVDGLSGMPAYRPLGEGSLFRPWLDISRERLEQVAADIGLDWIEDASNRSEVHDRNYLRHSVMPGLKQRWPELLKRMSRSAGACADSARLNRRLAELRWQECGDGQGRIRLDRFRQLDEMEQRNLIRWWIENNGWPVPSMASWRQVLAELLDAADDRAPELRGEGFTLRRYRGRLYLVPEVTVPGRPAELRPGQPLRWGAWTLRLEPMEDGASPETPVLPIRVSTRQGGERVKPSPGRPSRALKTWLQEQGVPPWERARLPLVYEGAPGAGELVAIGNLWCSERYSGSAPAAGWRLVVEREFD</sequence>
<dbReference type="InterPro" id="IPR015262">
    <property type="entry name" value="tRNA_Ile_lys_synt_subst-bd"/>
</dbReference>
<comment type="catalytic activity">
    <reaction evidence="7 8">
        <text>cytidine(34) in tRNA(Ile2) + L-lysine + ATP = lysidine(34) in tRNA(Ile2) + AMP + diphosphate + H(+)</text>
        <dbReference type="Rhea" id="RHEA:43744"/>
        <dbReference type="Rhea" id="RHEA-COMP:10625"/>
        <dbReference type="Rhea" id="RHEA-COMP:10670"/>
        <dbReference type="ChEBI" id="CHEBI:15378"/>
        <dbReference type="ChEBI" id="CHEBI:30616"/>
        <dbReference type="ChEBI" id="CHEBI:32551"/>
        <dbReference type="ChEBI" id="CHEBI:33019"/>
        <dbReference type="ChEBI" id="CHEBI:82748"/>
        <dbReference type="ChEBI" id="CHEBI:83665"/>
        <dbReference type="ChEBI" id="CHEBI:456215"/>
        <dbReference type="EC" id="6.3.4.19"/>
    </reaction>
</comment>
<dbReference type="SUPFAM" id="SSF56037">
    <property type="entry name" value="PheT/TilS domain"/>
    <property type="match status" value="1"/>
</dbReference>
<dbReference type="InterPro" id="IPR014729">
    <property type="entry name" value="Rossmann-like_a/b/a_fold"/>
</dbReference>
<comment type="similarity">
    <text evidence="8">Belongs to the tRNA(Ile)-lysidine synthase family.</text>
</comment>
<accession>A0A840UF44</accession>
<dbReference type="NCBIfam" id="TIGR02433">
    <property type="entry name" value="lysidine_TilS_C"/>
    <property type="match status" value="1"/>
</dbReference>
<comment type="domain">
    <text evidence="8">The N-terminal region contains the highly conserved SGGXDS motif, predicted to be a P-loop motif involved in ATP binding.</text>
</comment>
<keyword evidence="2 8" id="KW-0963">Cytoplasm</keyword>
<comment type="caution">
    <text evidence="10">The sequence shown here is derived from an EMBL/GenBank/DDBJ whole genome shotgun (WGS) entry which is preliminary data.</text>
</comment>
<dbReference type="Pfam" id="PF11734">
    <property type="entry name" value="TilS_C"/>
    <property type="match status" value="1"/>
</dbReference>
<dbReference type="CDD" id="cd01992">
    <property type="entry name" value="TilS_N"/>
    <property type="match status" value="1"/>
</dbReference>
<organism evidence="10 11">
    <name type="scientific">Marinobacter oulmenensis</name>
    <dbReference type="NCBI Taxonomy" id="643747"/>
    <lineage>
        <taxon>Bacteria</taxon>
        <taxon>Pseudomonadati</taxon>
        <taxon>Pseudomonadota</taxon>
        <taxon>Gammaproteobacteria</taxon>
        <taxon>Pseudomonadales</taxon>
        <taxon>Marinobacteraceae</taxon>
        <taxon>Marinobacter</taxon>
    </lineage>
</organism>
<dbReference type="PANTHER" id="PTHR43033:SF1">
    <property type="entry name" value="TRNA(ILE)-LYSIDINE SYNTHASE-RELATED"/>
    <property type="match status" value="1"/>
</dbReference>
<evidence type="ECO:0000256" key="7">
    <source>
        <dbReference type="ARBA" id="ARBA00048539"/>
    </source>
</evidence>